<evidence type="ECO:0000256" key="6">
    <source>
        <dbReference type="ARBA" id="ARBA00023237"/>
    </source>
</evidence>
<evidence type="ECO:0000256" key="4">
    <source>
        <dbReference type="ARBA" id="ARBA00022692"/>
    </source>
</evidence>
<evidence type="ECO:0000256" key="2">
    <source>
        <dbReference type="ARBA" id="ARBA00022448"/>
    </source>
</evidence>
<keyword evidence="8" id="KW-0732">Signal</keyword>
<dbReference type="Proteomes" id="UP001156218">
    <property type="component" value="Chromosome"/>
</dbReference>
<organism evidence="14 16">
    <name type="scientific">Bacteroides thetaiotaomicron</name>
    <dbReference type="NCBI Taxonomy" id="818"/>
    <lineage>
        <taxon>Bacteria</taxon>
        <taxon>Pseudomonadati</taxon>
        <taxon>Bacteroidota</taxon>
        <taxon>Bacteroidia</taxon>
        <taxon>Bacteroidales</taxon>
        <taxon>Bacteroidaceae</taxon>
        <taxon>Bacteroides</taxon>
    </lineage>
</organism>
<dbReference type="InterPro" id="IPR012910">
    <property type="entry name" value="Plug_dom"/>
</dbReference>
<dbReference type="EMBL" id="QROV01000018">
    <property type="protein sequence ID" value="RHL56865.1"/>
    <property type="molecule type" value="Genomic_DNA"/>
</dbReference>
<evidence type="ECO:0000313" key="10">
    <source>
        <dbReference type="EMBL" id="BCA48713.1"/>
    </source>
</evidence>
<keyword evidence="14" id="KW-0675">Receptor</keyword>
<dbReference type="Proteomes" id="UP000500882">
    <property type="component" value="Chromosome"/>
</dbReference>
<evidence type="ECO:0000256" key="1">
    <source>
        <dbReference type="ARBA" id="ARBA00004571"/>
    </source>
</evidence>
<evidence type="ECO:0000313" key="16">
    <source>
        <dbReference type="Proteomes" id="UP000283616"/>
    </source>
</evidence>
<feature type="chain" id="PRO_5002966816" evidence="8">
    <location>
        <begin position="22"/>
        <end position="1050"/>
    </location>
</feature>
<feature type="signal peptide" evidence="8">
    <location>
        <begin position="1"/>
        <end position="21"/>
    </location>
</feature>
<keyword evidence="6 7" id="KW-0998">Cell outer membrane</keyword>
<dbReference type="AlphaFoldDB" id="A0A0P0FHY5"/>
<dbReference type="Pfam" id="PF07715">
    <property type="entry name" value="Plug"/>
    <property type="match status" value="1"/>
</dbReference>
<evidence type="ECO:0000313" key="14">
    <source>
        <dbReference type="EMBL" id="RHL56865.1"/>
    </source>
</evidence>
<dbReference type="PROSITE" id="PS52016">
    <property type="entry name" value="TONB_DEPENDENT_REC_3"/>
    <property type="match status" value="1"/>
</dbReference>
<reference evidence="10 19" key="3">
    <citation type="submission" date="2020-02" db="EMBL/GenBank/DDBJ databases">
        <title>Whole-genome sequencing and comparative analysis of the genomes of Bacteroides thetaiotaomicron and Escherichia coli isolated from a healthy resident in Vietnam.</title>
        <authorList>
            <person name="Mohsin M."/>
            <person name="Tanaka K."/>
            <person name="Kawahara R."/>
            <person name="Kondo S."/>
            <person name="Noguchi H."/>
            <person name="Motooka D."/>
            <person name="Nakamura S."/>
            <person name="Khong D.T."/>
            <person name="Nguyen T.N."/>
            <person name="Tran H.T."/>
            <person name="Yamamoto Y."/>
        </authorList>
    </citation>
    <scope>NUCLEOTIDE SEQUENCE [LARGE SCALE GENOMIC DNA]</scope>
    <source>
        <strain evidence="10 19">F9-2</strain>
    </source>
</reference>
<evidence type="ECO:0000313" key="13">
    <source>
        <dbReference type="EMBL" id="RHD85418.1"/>
    </source>
</evidence>
<dbReference type="GO" id="GO:0009279">
    <property type="term" value="C:cell outer membrane"/>
    <property type="evidence" value="ECO:0007669"/>
    <property type="project" value="UniProtKB-SubCell"/>
</dbReference>
<dbReference type="Gene3D" id="2.40.170.20">
    <property type="entry name" value="TonB-dependent receptor, beta-barrel domain"/>
    <property type="match status" value="1"/>
</dbReference>
<accession>C6ILJ4</accession>
<protein>
    <submittedName>
        <fullName evidence="10">SusC/RagA family TonB-linked outer membrane protein</fullName>
    </submittedName>
    <submittedName>
        <fullName evidence="14">TonB-dependent receptor</fullName>
    </submittedName>
</protein>
<dbReference type="EMBL" id="AP022660">
    <property type="protein sequence ID" value="BCA48713.1"/>
    <property type="molecule type" value="Genomic_DNA"/>
</dbReference>
<evidence type="ECO:0000256" key="5">
    <source>
        <dbReference type="ARBA" id="ARBA00023136"/>
    </source>
</evidence>
<sequence>MKKIKRILSISALLVCGVANTWGQGGQKLTGKILSATNQPVEGAIVTVLDTMNVTTNKEGAFQFEVKDLSKAGEISVWAPGYFSVKQLIRERSNIVITLIPENQYKYNETMILPFRREGEMQLEDYTAATNIAKKDFMPGTTKIDRALTGQVAGLQVKRSSGMPGEGSYYNLRGIRTLTGDNAPLIVINGVPHMPDKTPSALIDGFTRDIFQFYHLQDIQNITILKGAEAAMYGSMGSNGVILIETDGTASNDLETRVSYYGSYGINWNDKRMPVMGLDDYKQYLADMGMTISKDPQNFYNNFPFMQNPNDPRYNYLYNNNTDWQDLIYKNTASTDHLFRVEGGDNIAKYDLSLGYYRENGLMDNTSMERFHTLLNANVLVNKQLNIFATVGLAYMNGHYQMQGMDITTNPILAAYARSPFLSPYEKDREGNTLKTYASHFYGRSKSRDYSVSNPLAIVNTLDSRNRQYDLNMKAGIAYNPFRELTLTGTVGLYYNYDNEHLFIPGASEATIVPLSDKYGLRNNAVSDGVAVTTNFFANLNASYKKTFNYVHQLNAIAGWQLMTTKNEYDAGEGRNTGNDFYQTLGSTIDGRRFLGYINSWNWTNFYGHADYTYNNMVQASVNIAVDAASSTGTDVARFYTYPSVGVTLLGKGWKPLLDATWLNKLNVRAEYGLTGNSRFSSQMGGYYYSTVPYMQLSTIVRSNIPNVSLKPEKNASLNLGLDLSVLNNRLNVSFDYYNNQISDMISAMPLSSVYGSVPYYANVGKLENTGIELSVQASLVRTRNFEWIVGGNITRSRDKIKSLGGEEQIVLSYDNGVQMVNRVGESPYQFYGYQADGVYSTQAEADAANLSNRTGRRYNAGDVRFVDQNGDNRIDDKDRILLGSAAPSYFGGFYTQLKYKGFALSAEFSYSKDNIAYNAVRQQLEAVSTTNNQSIAAVNRWTVEGQKTDMPKATWKDPVGNSYFSSRWMEDASYLRMKNVTLSYTFSKTLWNFFRSGTIYVTGENLLTFTDYLGMDPEFSYSYAENMQGFDNAKLMQPKTVKMGVNLKF</sequence>
<dbReference type="GeneID" id="60925342"/>
<dbReference type="NCBIfam" id="TIGR04056">
    <property type="entry name" value="OMP_RagA_SusC"/>
    <property type="match status" value="1"/>
</dbReference>
<evidence type="ECO:0000313" key="17">
    <source>
        <dbReference type="Proteomes" id="UP000284785"/>
    </source>
</evidence>
<dbReference type="InterPro" id="IPR008969">
    <property type="entry name" value="CarboxyPept-like_regulatory"/>
</dbReference>
<reference evidence="15 20" key="4">
    <citation type="submission" date="2021-06" db="EMBL/GenBank/DDBJ databases">
        <title>Interrogation of the integrated mobile genetic elements in gut-associated Bacteroides with a consensus prediction approach.</title>
        <authorList>
            <person name="Campbell D.E."/>
            <person name="Leigh J.R."/>
            <person name="Kim T."/>
            <person name="England W."/>
            <person name="Whitaker R.J."/>
            <person name="Degnan P.H."/>
        </authorList>
    </citation>
    <scope>NUCLEOTIDE SEQUENCE [LARGE SCALE GENOMIC DNA]</scope>
    <source>
        <strain evidence="15 20">WAL8669</strain>
    </source>
</reference>
<proteinExistence type="inferred from homology"/>
<dbReference type="RefSeq" id="WP_008764385.1">
    <property type="nucleotide sequence ID" value="NZ_AP022660.1"/>
</dbReference>
<evidence type="ECO:0000313" key="11">
    <source>
        <dbReference type="EMBL" id="KAB4487855.1"/>
    </source>
</evidence>
<dbReference type="EMBL" id="QSJP01000017">
    <property type="protein sequence ID" value="RHD85418.1"/>
    <property type="molecule type" value="Genomic_DNA"/>
</dbReference>
<evidence type="ECO:0000256" key="7">
    <source>
        <dbReference type="PROSITE-ProRule" id="PRU01360"/>
    </source>
</evidence>
<reference evidence="16 17" key="1">
    <citation type="submission" date="2018-08" db="EMBL/GenBank/DDBJ databases">
        <title>A genome reference for cultivated species of the human gut microbiota.</title>
        <authorList>
            <person name="Zou Y."/>
            <person name="Xue W."/>
            <person name="Luo G."/>
        </authorList>
    </citation>
    <scope>NUCLEOTIDE SEQUENCE [LARGE SCALE GENOMIC DNA]</scope>
    <source>
        <strain evidence="14 16">AF37-12</strain>
        <strain evidence="13 17">AM30-26</strain>
    </source>
</reference>
<evidence type="ECO:0000313" key="12">
    <source>
        <dbReference type="EMBL" id="MDC2235871.1"/>
    </source>
</evidence>
<dbReference type="Gene3D" id="2.170.130.10">
    <property type="entry name" value="TonB-dependent receptor, plug domain"/>
    <property type="match status" value="1"/>
</dbReference>
<keyword evidence="4 7" id="KW-0812">Transmembrane</keyword>
<comment type="subcellular location">
    <subcellularLocation>
        <location evidence="1 7">Cell outer membrane</location>
        <topology evidence="1 7">Multi-pass membrane protein</topology>
    </subcellularLocation>
</comment>
<dbReference type="InterPro" id="IPR037066">
    <property type="entry name" value="Plug_dom_sf"/>
</dbReference>
<dbReference type="NCBIfam" id="TIGR04057">
    <property type="entry name" value="SusC_RagA_signa"/>
    <property type="match status" value="1"/>
</dbReference>
<keyword evidence="2 7" id="KW-0813">Transport</keyword>
<dbReference type="SUPFAM" id="SSF56935">
    <property type="entry name" value="Porins"/>
    <property type="match status" value="1"/>
</dbReference>
<dbReference type="EMBL" id="JAQNVG010000011">
    <property type="protein sequence ID" value="MDC2235871.1"/>
    <property type="molecule type" value="Genomic_DNA"/>
</dbReference>
<feature type="domain" description="TonB-dependent receptor plug" evidence="9">
    <location>
        <begin position="139"/>
        <end position="241"/>
    </location>
</feature>
<dbReference type="DNASU" id="1074329"/>
<dbReference type="InterPro" id="IPR036942">
    <property type="entry name" value="Beta-barrel_TonB_sf"/>
</dbReference>
<evidence type="ECO:0000256" key="3">
    <source>
        <dbReference type="ARBA" id="ARBA00022452"/>
    </source>
</evidence>
<reference evidence="11 18" key="2">
    <citation type="journal article" date="2019" name="Nat. Med.">
        <title>A library of human gut bacterial isolates paired with longitudinal multiomics data enables mechanistic microbiome research.</title>
        <authorList>
            <person name="Poyet M."/>
            <person name="Groussin M."/>
            <person name="Gibbons S.M."/>
            <person name="Avila-Pacheco J."/>
            <person name="Jiang X."/>
            <person name="Kearney S.M."/>
            <person name="Perrotta A.R."/>
            <person name="Berdy B."/>
            <person name="Zhao S."/>
            <person name="Lieberman T.D."/>
            <person name="Swanson P.K."/>
            <person name="Smith M."/>
            <person name="Roesemann S."/>
            <person name="Alexander J.E."/>
            <person name="Rich S.A."/>
            <person name="Livny J."/>
            <person name="Vlamakis H."/>
            <person name="Clish C."/>
            <person name="Bullock K."/>
            <person name="Deik A."/>
            <person name="Scott J."/>
            <person name="Pierce K.A."/>
            <person name="Xavier R.J."/>
            <person name="Alm E.J."/>
        </authorList>
    </citation>
    <scope>NUCLEOTIDE SEQUENCE [LARGE SCALE GENOMIC DNA]</scope>
    <source>
        <strain evidence="11 18">BIOML-A162</strain>
    </source>
</reference>
<name>A0A0P0FHY5_BACT4</name>
<evidence type="ECO:0000313" key="18">
    <source>
        <dbReference type="Proteomes" id="UP000436858"/>
    </source>
</evidence>
<dbReference type="Proteomes" id="UP000283616">
    <property type="component" value="Unassembled WGS sequence"/>
</dbReference>
<evidence type="ECO:0000256" key="8">
    <source>
        <dbReference type="SAM" id="SignalP"/>
    </source>
</evidence>
<dbReference type="InterPro" id="IPR039426">
    <property type="entry name" value="TonB-dep_rcpt-like"/>
</dbReference>
<evidence type="ECO:0000313" key="15">
    <source>
        <dbReference type="EMBL" id="UYU64499.1"/>
    </source>
</evidence>
<accession>A0A0P0FHY5</accession>
<dbReference type="OMA" id="NTSMERF"/>
<dbReference type="Proteomes" id="UP001217776">
    <property type="component" value="Unassembled WGS sequence"/>
</dbReference>
<gene>
    <name evidence="10" type="ORF">BatF92_06550</name>
    <name evidence="14" type="ORF">DW011_15805</name>
    <name evidence="13" type="ORF">DW780_17870</name>
    <name evidence="11" type="ORF">GAN91_00145</name>
    <name evidence="15" type="ORF">KQP68_12925</name>
    <name evidence="12" type="ORF">PO127_08945</name>
</gene>
<evidence type="ECO:0000313" key="19">
    <source>
        <dbReference type="Proteomes" id="UP000500882"/>
    </source>
</evidence>
<dbReference type="Proteomes" id="UP000436858">
    <property type="component" value="Unassembled WGS sequence"/>
</dbReference>
<dbReference type="InterPro" id="IPR023996">
    <property type="entry name" value="TonB-dep_OMP_SusC/RagA"/>
</dbReference>
<reference evidence="12" key="5">
    <citation type="submission" date="2022-10" db="EMBL/GenBank/DDBJ databases">
        <title>Human gut microbiome strain richness.</title>
        <authorList>
            <person name="Chen-Liaw A."/>
        </authorList>
    </citation>
    <scope>NUCLEOTIDE SEQUENCE</scope>
    <source>
        <strain evidence="12">1001283st1_A3_1001283B150304_161114</strain>
    </source>
</reference>
<dbReference type="Gene3D" id="2.60.40.1120">
    <property type="entry name" value="Carboxypeptidase-like, regulatory domain"/>
    <property type="match status" value="1"/>
</dbReference>
<keyword evidence="3 7" id="KW-1134">Transmembrane beta strand</keyword>
<evidence type="ECO:0000313" key="20">
    <source>
        <dbReference type="Proteomes" id="UP001156218"/>
    </source>
</evidence>
<dbReference type="Proteomes" id="UP000284785">
    <property type="component" value="Unassembled WGS sequence"/>
</dbReference>
<dbReference type="KEGG" id="btho:Btheta7330_03940"/>
<evidence type="ECO:0000259" key="9">
    <source>
        <dbReference type="Pfam" id="PF07715"/>
    </source>
</evidence>
<dbReference type="SUPFAM" id="SSF49464">
    <property type="entry name" value="Carboxypeptidase regulatory domain-like"/>
    <property type="match status" value="1"/>
</dbReference>
<dbReference type="InterPro" id="IPR023997">
    <property type="entry name" value="TonB-dep_OMP_SusC/RagA_CS"/>
</dbReference>
<dbReference type="EMBL" id="WCRY01000001">
    <property type="protein sequence ID" value="KAB4487855.1"/>
    <property type="molecule type" value="Genomic_DNA"/>
</dbReference>
<keyword evidence="5 7" id="KW-0472">Membrane</keyword>
<comment type="similarity">
    <text evidence="7">Belongs to the TonB-dependent receptor family.</text>
</comment>
<dbReference type="EMBL" id="CP083680">
    <property type="protein sequence ID" value="UYU64499.1"/>
    <property type="molecule type" value="Genomic_DNA"/>
</dbReference>